<evidence type="ECO:0000256" key="1">
    <source>
        <dbReference type="ARBA" id="ARBA00022741"/>
    </source>
</evidence>
<name>B1LW61_METRJ</name>
<organism evidence="5 6">
    <name type="scientific">Methylobacterium radiotolerans (strain ATCC 27329 / DSM 1819 / JCM 2831 / NBRC 15690 / NCIMB 10815 / 0-1)</name>
    <dbReference type="NCBI Taxonomy" id="426355"/>
    <lineage>
        <taxon>Bacteria</taxon>
        <taxon>Pseudomonadati</taxon>
        <taxon>Pseudomonadota</taxon>
        <taxon>Alphaproteobacteria</taxon>
        <taxon>Hyphomicrobiales</taxon>
        <taxon>Methylobacteriaceae</taxon>
        <taxon>Methylobacterium</taxon>
    </lineage>
</organism>
<dbReference type="GO" id="GO:0016787">
    <property type="term" value="F:hydrolase activity"/>
    <property type="evidence" value="ECO:0007669"/>
    <property type="project" value="UniProtKB-KW"/>
</dbReference>
<dbReference type="AlphaFoldDB" id="B1LW61"/>
<dbReference type="NCBIfam" id="TIGR01613">
    <property type="entry name" value="primase_Cterm"/>
    <property type="match status" value="1"/>
</dbReference>
<dbReference type="PANTHER" id="PTHR35372:SF2">
    <property type="entry name" value="SF3 HELICASE DOMAIN-CONTAINING PROTEIN"/>
    <property type="match status" value="1"/>
</dbReference>
<dbReference type="InterPro" id="IPR045455">
    <property type="entry name" value="NrS-1_pol-like_helicase"/>
</dbReference>
<dbReference type="EMBL" id="CP001001">
    <property type="protein sequence ID" value="ACB27124.1"/>
    <property type="molecule type" value="Genomic_DNA"/>
</dbReference>
<dbReference type="InterPro" id="IPR051620">
    <property type="entry name" value="ORF904-like_C"/>
</dbReference>
<keyword evidence="1" id="KW-0547">Nucleotide-binding</keyword>
<dbReference type="InterPro" id="IPR014818">
    <property type="entry name" value="Phage/plasmid_primase_P4_C"/>
</dbReference>
<proteinExistence type="predicted"/>
<feature type="domain" description="SF3 helicase" evidence="4">
    <location>
        <begin position="182"/>
        <end position="343"/>
    </location>
</feature>
<dbReference type="InterPro" id="IPR027417">
    <property type="entry name" value="P-loop_NTPase"/>
</dbReference>
<dbReference type="GeneID" id="6141237"/>
<dbReference type="Proteomes" id="UP000006589">
    <property type="component" value="Chromosome"/>
</dbReference>
<dbReference type="KEGG" id="mrd:Mrad2831_5167"/>
<dbReference type="InterPro" id="IPR006500">
    <property type="entry name" value="Helicase_put_C_phage/plasmid"/>
</dbReference>
<dbReference type="NCBIfam" id="NF011296">
    <property type="entry name" value="PRK14709.1"/>
    <property type="match status" value="1"/>
</dbReference>
<dbReference type="PANTHER" id="PTHR35372">
    <property type="entry name" value="ATP BINDING PROTEIN-RELATED"/>
    <property type="match status" value="1"/>
</dbReference>
<evidence type="ECO:0000259" key="4">
    <source>
        <dbReference type="PROSITE" id="PS51206"/>
    </source>
</evidence>
<dbReference type="Pfam" id="PF19263">
    <property type="entry name" value="DUF5906"/>
    <property type="match status" value="1"/>
</dbReference>
<dbReference type="Pfam" id="PF08706">
    <property type="entry name" value="D5_N"/>
    <property type="match status" value="1"/>
</dbReference>
<protein>
    <submittedName>
        <fullName evidence="5">Phage/plasmid primase, P4 family</fullName>
    </submittedName>
</protein>
<evidence type="ECO:0000256" key="2">
    <source>
        <dbReference type="ARBA" id="ARBA00022801"/>
    </source>
</evidence>
<dbReference type="PATRIC" id="fig|426355.14.peg.5241"/>
<dbReference type="RefSeq" id="WP_012322068.1">
    <property type="nucleotide sequence ID" value="NC_010505.1"/>
</dbReference>
<gene>
    <name evidence="5" type="ordered locus">Mrad2831_5167</name>
</gene>
<dbReference type="InterPro" id="IPR014015">
    <property type="entry name" value="Helicase_SF3_DNA-vir"/>
</dbReference>
<dbReference type="OrthoDB" id="9763644at2"/>
<dbReference type="PROSITE" id="PS51206">
    <property type="entry name" value="SF3_HELICASE_1"/>
    <property type="match status" value="1"/>
</dbReference>
<evidence type="ECO:0000256" key="3">
    <source>
        <dbReference type="ARBA" id="ARBA00022840"/>
    </source>
</evidence>
<accession>B1LW61</accession>
<dbReference type="HOGENOM" id="CLU_018483_2_1_5"/>
<keyword evidence="3" id="KW-0067">ATP-binding</keyword>
<evidence type="ECO:0000313" key="5">
    <source>
        <dbReference type="EMBL" id="ACB27124.1"/>
    </source>
</evidence>
<keyword evidence="2" id="KW-0378">Hydrolase</keyword>
<evidence type="ECO:0000313" key="6">
    <source>
        <dbReference type="Proteomes" id="UP000006589"/>
    </source>
</evidence>
<dbReference type="STRING" id="426355.Mrad2831_5167"/>
<sequence>MAAGAEDIHRLFEFEQRNRSREKPKSNGDLLTEDWAARTFAERRVGDLLFCHDTGKWHTWTGAAWRPNRCGLAFQWARELAREMCENEEPKTRFIASKTAFAAGVERFSRSDPVFAVTIEGWDADPWLLGTPGGTVDLRTGKLREADRADRITKLTAVAPAETPECPTWLKFLDDVTQGDAGYIRFLQQWAGYCLTGDTSEQALCFAYGGGGNGKGVLIHVLAGILADYAVNAAMETFTAAKHDRHPTEIAALRGARLVTASETEQGRQWAEARIKQLTGGDTMRARYMRQDEFEFTPVLKLLIIGNNKPGLSSVDDAARRRFNLLPFLFKPAVPDPQLEEKLRKEWPQILRWMIEGCLDWQAHRLVRPEVVKDATDEYFEQQDTFGQWLDARCIVDKGNPYRKATTQELFASWADFARGSNELVGTMHSFGDRLDKLGFKKNKNVPTGVNGRARGYEGIEVRPLPTREFES</sequence>
<dbReference type="SMART" id="SM00885">
    <property type="entry name" value="D5_N"/>
    <property type="match status" value="1"/>
</dbReference>
<dbReference type="Gene3D" id="3.40.50.300">
    <property type="entry name" value="P-loop containing nucleotide triphosphate hydrolases"/>
    <property type="match status" value="1"/>
</dbReference>
<reference evidence="5 6" key="1">
    <citation type="submission" date="2008-03" db="EMBL/GenBank/DDBJ databases">
        <title>Complete sequence of chromosome of Methylobacterium radiotolerans JCM 2831.</title>
        <authorList>
            <consortium name="US DOE Joint Genome Institute"/>
            <person name="Copeland A."/>
            <person name="Lucas S."/>
            <person name="Lapidus A."/>
            <person name="Glavina del Rio T."/>
            <person name="Dalin E."/>
            <person name="Tice H."/>
            <person name="Bruce D."/>
            <person name="Goodwin L."/>
            <person name="Pitluck S."/>
            <person name="Kiss H."/>
            <person name="Brettin T."/>
            <person name="Detter J.C."/>
            <person name="Han C."/>
            <person name="Kuske C.R."/>
            <person name="Schmutz J."/>
            <person name="Larimer F."/>
            <person name="Land M."/>
            <person name="Hauser L."/>
            <person name="Kyrpides N."/>
            <person name="Mikhailova N."/>
            <person name="Marx C.J."/>
            <person name="Richardson P."/>
        </authorList>
    </citation>
    <scope>NUCLEOTIDE SEQUENCE [LARGE SCALE GENOMIC DNA]</scope>
    <source>
        <strain evidence="6">ATCC 27329 / DSM 1819 / JCM 2831 / NBRC 15690 / NCIMB 10815 / 0-1</strain>
    </source>
</reference>
<dbReference type="eggNOG" id="COG3378">
    <property type="taxonomic scope" value="Bacteria"/>
</dbReference>
<dbReference type="GO" id="GO:0005524">
    <property type="term" value="F:ATP binding"/>
    <property type="evidence" value="ECO:0007669"/>
    <property type="project" value="UniProtKB-KW"/>
</dbReference>